<proteinExistence type="predicted"/>
<dbReference type="InterPro" id="IPR025427">
    <property type="entry name" value="DUF4160"/>
</dbReference>
<gene>
    <name evidence="1" type="ORF">E4L98_29165</name>
</gene>
<organism evidence="1 2">
    <name type="scientific">Duganella callida</name>
    <dbReference type="NCBI Taxonomy" id="2561932"/>
    <lineage>
        <taxon>Bacteria</taxon>
        <taxon>Pseudomonadati</taxon>
        <taxon>Pseudomonadota</taxon>
        <taxon>Betaproteobacteria</taxon>
        <taxon>Burkholderiales</taxon>
        <taxon>Oxalobacteraceae</taxon>
        <taxon>Telluria group</taxon>
        <taxon>Duganella</taxon>
    </lineage>
</organism>
<comment type="caution">
    <text evidence="1">The sequence shown here is derived from an EMBL/GenBank/DDBJ whole genome shotgun (WGS) entry which is preliminary data.</text>
</comment>
<evidence type="ECO:0000313" key="2">
    <source>
        <dbReference type="Proteomes" id="UP000297729"/>
    </source>
</evidence>
<reference evidence="1 2" key="1">
    <citation type="submission" date="2019-03" db="EMBL/GenBank/DDBJ databases">
        <title>Draft Genome Sequence of Duganella callidus sp. nov., a Novel Duganella Species Isolated from Cultivated Soil.</title>
        <authorList>
            <person name="Raths R."/>
            <person name="Peta V."/>
            <person name="Bucking H."/>
        </authorList>
    </citation>
    <scope>NUCLEOTIDE SEQUENCE [LARGE SCALE GENOMIC DNA]</scope>
    <source>
        <strain evidence="1 2">DN04</strain>
    </source>
</reference>
<protein>
    <submittedName>
        <fullName evidence="1">DUF4160 domain-containing protein</fullName>
    </submittedName>
</protein>
<dbReference type="OrthoDB" id="122670at2"/>
<name>A0A4Y9S190_9BURK</name>
<dbReference type="Proteomes" id="UP000297729">
    <property type="component" value="Unassembled WGS sequence"/>
</dbReference>
<keyword evidence="2" id="KW-1185">Reference proteome</keyword>
<sequence>MPTAMTILGVRVAIFLNDHRPAHVHLIGQGHEAVLDLHCPSGPPSLRENYGFSRSDLRRLMTAVAPSVAILCAKWRKVHGPY</sequence>
<evidence type="ECO:0000313" key="1">
    <source>
        <dbReference type="EMBL" id="TFW13318.1"/>
    </source>
</evidence>
<accession>A0A4Y9S190</accession>
<dbReference type="AlphaFoldDB" id="A0A4Y9S190"/>
<dbReference type="Pfam" id="PF13711">
    <property type="entry name" value="DUF4160"/>
    <property type="match status" value="1"/>
</dbReference>
<dbReference type="EMBL" id="SPVG01000276">
    <property type="protein sequence ID" value="TFW13318.1"/>
    <property type="molecule type" value="Genomic_DNA"/>
</dbReference>